<dbReference type="InterPro" id="IPR036186">
    <property type="entry name" value="Serpin_sf"/>
</dbReference>
<comment type="caution">
    <text evidence="1">The sequence shown here is derived from an EMBL/GenBank/DDBJ whole genome shotgun (WGS) entry which is preliminary data.</text>
</comment>
<protein>
    <recommendedName>
        <fullName evidence="3">Serpin domain-containing protein</fullName>
    </recommendedName>
</protein>
<proteinExistence type="predicted"/>
<dbReference type="RefSeq" id="WP_379715140.1">
    <property type="nucleotide sequence ID" value="NZ_JBHTBS010000012.1"/>
</dbReference>
<accession>A0ABW2LCH9</accession>
<dbReference type="EMBL" id="JBHTBS010000012">
    <property type="protein sequence ID" value="MFC7339043.1"/>
    <property type="molecule type" value="Genomic_DNA"/>
</dbReference>
<gene>
    <name evidence="1" type="ORF">ACFQY0_17750</name>
</gene>
<name>A0ABW2LCH9_9BACT</name>
<evidence type="ECO:0008006" key="3">
    <source>
        <dbReference type="Google" id="ProtNLM"/>
    </source>
</evidence>
<dbReference type="Proteomes" id="UP001596472">
    <property type="component" value="Unassembled WGS sequence"/>
</dbReference>
<evidence type="ECO:0000313" key="1">
    <source>
        <dbReference type="EMBL" id="MFC7339043.1"/>
    </source>
</evidence>
<dbReference type="SUPFAM" id="SSF56574">
    <property type="entry name" value="Serpins"/>
    <property type="match status" value="1"/>
</dbReference>
<reference evidence="2" key="1">
    <citation type="journal article" date="2019" name="Int. J. Syst. Evol. Microbiol.">
        <title>The Global Catalogue of Microorganisms (GCM) 10K type strain sequencing project: providing services to taxonomists for standard genome sequencing and annotation.</title>
        <authorList>
            <consortium name="The Broad Institute Genomics Platform"/>
            <consortium name="The Broad Institute Genome Sequencing Center for Infectious Disease"/>
            <person name="Wu L."/>
            <person name="Ma J."/>
        </authorList>
    </citation>
    <scope>NUCLEOTIDE SEQUENCE [LARGE SCALE GENOMIC DNA]</scope>
    <source>
        <strain evidence="2">CGMCC 4.1467</strain>
    </source>
</reference>
<keyword evidence="2" id="KW-1185">Reference proteome</keyword>
<sequence>MPQEGWKTWAGEATQEFLDLVNGEAVEMLGGGDAPFATHAQPSGSVAFLSLLTRDLTFRKKFHRATTQGLDFQFGEDSRKVEFWGITGSGSGHYGSFVRVLWWEAGKRSKAVEILAEGDDRVILFEPAKAMNFTDACKQVRDLKERWTMRSGEWGGANDKSLHAMDNLRIPALVLEGDAEFSERLSGALTFGGPQPFRVAYAKQKHLLKLDERGAQVKVVVDAGLEPFGEAPPAPQMLSRDLIFDRPFFVFLWRDGTDWPYFSAWIGDFAGMTEFAK</sequence>
<organism evidence="1 2">
    <name type="scientific">Haloferula chungangensis</name>
    <dbReference type="NCBI Taxonomy" id="1048331"/>
    <lineage>
        <taxon>Bacteria</taxon>
        <taxon>Pseudomonadati</taxon>
        <taxon>Verrucomicrobiota</taxon>
        <taxon>Verrucomicrobiia</taxon>
        <taxon>Verrucomicrobiales</taxon>
        <taxon>Verrucomicrobiaceae</taxon>
        <taxon>Haloferula</taxon>
    </lineage>
</organism>
<evidence type="ECO:0000313" key="2">
    <source>
        <dbReference type="Proteomes" id="UP001596472"/>
    </source>
</evidence>